<evidence type="ECO:0008006" key="3">
    <source>
        <dbReference type="Google" id="ProtNLM"/>
    </source>
</evidence>
<evidence type="ECO:0000313" key="2">
    <source>
        <dbReference type="EMBL" id="QHT97437.1"/>
    </source>
</evidence>
<feature type="transmembrane region" description="Helical" evidence="1">
    <location>
        <begin position="6"/>
        <end position="27"/>
    </location>
</feature>
<name>A0A6C0J0F3_9ZZZZ</name>
<keyword evidence="1" id="KW-0812">Transmembrane</keyword>
<feature type="transmembrane region" description="Helical" evidence="1">
    <location>
        <begin position="139"/>
        <end position="158"/>
    </location>
</feature>
<feature type="transmembrane region" description="Helical" evidence="1">
    <location>
        <begin position="200"/>
        <end position="224"/>
    </location>
</feature>
<proteinExistence type="predicted"/>
<feature type="transmembrane region" description="Helical" evidence="1">
    <location>
        <begin position="48"/>
        <end position="72"/>
    </location>
</feature>
<dbReference type="EMBL" id="MN740276">
    <property type="protein sequence ID" value="QHT97437.1"/>
    <property type="molecule type" value="Genomic_DNA"/>
</dbReference>
<dbReference type="AlphaFoldDB" id="A0A6C0J0F3"/>
<reference evidence="2" key="1">
    <citation type="journal article" date="2020" name="Nature">
        <title>Giant virus diversity and host interactions through global metagenomics.</title>
        <authorList>
            <person name="Schulz F."/>
            <person name="Roux S."/>
            <person name="Paez-Espino D."/>
            <person name="Jungbluth S."/>
            <person name="Walsh D.A."/>
            <person name="Denef V.J."/>
            <person name="McMahon K.D."/>
            <person name="Konstantinidis K.T."/>
            <person name="Eloe-Fadrosh E.A."/>
            <person name="Kyrpides N.C."/>
            <person name="Woyke T."/>
        </authorList>
    </citation>
    <scope>NUCLEOTIDE SEQUENCE</scope>
    <source>
        <strain evidence="2">GVMAG-M-3300025138-11</strain>
    </source>
</reference>
<organism evidence="2">
    <name type="scientific">viral metagenome</name>
    <dbReference type="NCBI Taxonomy" id="1070528"/>
    <lineage>
        <taxon>unclassified sequences</taxon>
        <taxon>metagenomes</taxon>
        <taxon>organismal metagenomes</taxon>
    </lineage>
</organism>
<feature type="transmembrane region" description="Helical" evidence="1">
    <location>
        <begin position="108"/>
        <end position="127"/>
    </location>
</feature>
<accession>A0A6C0J0F3</accession>
<keyword evidence="1" id="KW-0472">Membrane</keyword>
<evidence type="ECO:0000256" key="1">
    <source>
        <dbReference type="SAM" id="Phobius"/>
    </source>
</evidence>
<protein>
    <recommendedName>
        <fullName evidence="3">TLC domain-containing protein</fullName>
    </recommendedName>
</protein>
<sequence length="232" mass="27571">MFLIKNITNIFLYLINSLFVNYLYDLLRIIFNNVYNNYKIITPKHKQIYFISNIIKGSILGLFSPIALRILYSFIFKDIWEVELIKFFANIYVSLDLVSMFKVEKMQINTTIHHIMVQVLYLFSLIVCDFGEKTIAKPIVIYAIFSTFSFVVNLYLSLRLTLKEKYLKKIATIASILYQICCLFNWLYQGYYLYTENIYIIYKLIYTFIILSIVNDDIVLINFLNKNSNLIE</sequence>
<feature type="transmembrane region" description="Helical" evidence="1">
    <location>
        <begin position="170"/>
        <end position="188"/>
    </location>
</feature>
<keyword evidence="1" id="KW-1133">Transmembrane helix</keyword>